<dbReference type="RefSeq" id="WP_242759510.1">
    <property type="nucleotide sequence ID" value="NZ_JALDAY010000001.1"/>
</dbReference>
<name>A0ABS9XZ85_9ACTN</name>
<proteinExistence type="predicted"/>
<evidence type="ECO:0000313" key="1">
    <source>
        <dbReference type="EMBL" id="MCI3269756.1"/>
    </source>
</evidence>
<organism evidence="1 2">
    <name type="scientific">Streptomyces cylindrosporus</name>
    <dbReference type="NCBI Taxonomy" id="2927583"/>
    <lineage>
        <taxon>Bacteria</taxon>
        <taxon>Bacillati</taxon>
        <taxon>Actinomycetota</taxon>
        <taxon>Actinomycetes</taxon>
        <taxon>Kitasatosporales</taxon>
        <taxon>Streptomycetaceae</taxon>
        <taxon>Streptomyces</taxon>
    </lineage>
</organism>
<protein>
    <submittedName>
        <fullName evidence="1">Uncharacterized protein</fullName>
    </submittedName>
</protein>
<evidence type="ECO:0000313" key="2">
    <source>
        <dbReference type="Proteomes" id="UP001165269"/>
    </source>
</evidence>
<keyword evidence="2" id="KW-1185">Reference proteome</keyword>
<comment type="caution">
    <text evidence="1">The sequence shown here is derived from an EMBL/GenBank/DDBJ whole genome shotgun (WGS) entry which is preliminary data.</text>
</comment>
<dbReference type="Proteomes" id="UP001165269">
    <property type="component" value="Unassembled WGS sequence"/>
</dbReference>
<gene>
    <name evidence="1" type="ORF">MQP27_01340</name>
</gene>
<reference evidence="1" key="1">
    <citation type="submission" date="2022-03" db="EMBL/GenBank/DDBJ databases">
        <title>Streptomyces 7R015 and 7R016 isolated from Barleria lupulina in Thailand.</title>
        <authorList>
            <person name="Kanchanasin P."/>
            <person name="Phongsopitanun W."/>
            <person name="Tanasupawat S."/>
        </authorList>
    </citation>
    <scope>NUCLEOTIDE SEQUENCE</scope>
    <source>
        <strain evidence="1">7R015</strain>
    </source>
</reference>
<accession>A0ABS9XZ85</accession>
<dbReference type="EMBL" id="JALDAY010000001">
    <property type="protein sequence ID" value="MCI3269756.1"/>
    <property type="molecule type" value="Genomic_DNA"/>
</dbReference>
<sequence length="97" mass="10540">MTESGGGPVARMRVSNRGTDMLELILEPYGSDHWLRPGETFVVVTYGFGEDDEPFEVEHEPAVVTVHVGGHGYVTDLLGDEVDCAHGRPETGEETPV</sequence>